<dbReference type="GO" id="GO:0046716">
    <property type="term" value="P:muscle cell cellular homeostasis"/>
    <property type="evidence" value="ECO:0007669"/>
    <property type="project" value="UniProtKB-ARBA"/>
</dbReference>
<dbReference type="GO" id="GO:0008270">
    <property type="term" value="F:zinc ion binding"/>
    <property type="evidence" value="ECO:0007669"/>
    <property type="project" value="UniProtKB-KW"/>
</dbReference>
<reference evidence="7" key="2">
    <citation type="submission" date="2020-05" db="UniProtKB">
        <authorList>
            <consortium name="EnsemblMetazoa"/>
        </authorList>
    </citation>
    <scope>IDENTIFICATION</scope>
    <source>
        <strain evidence="7">FAR1</strain>
    </source>
</reference>
<dbReference type="Pfam" id="PF25299">
    <property type="entry name" value="ZZ_ADA2"/>
    <property type="match status" value="1"/>
</dbReference>
<accession>A0A182QYE6</accession>
<dbReference type="PROSITE" id="PS50135">
    <property type="entry name" value="ZF_ZZ_2"/>
    <property type="match status" value="1"/>
</dbReference>
<dbReference type="VEuPathDB" id="VectorBase:AFAF019375"/>
<dbReference type="InterPro" id="IPR050774">
    <property type="entry name" value="KCMF1/Dystrophin"/>
</dbReference>
<keyword evidence="2 4" id="KW-0863">Zinc-finger</keyword>
<keyword evidence="1" id="KW-0479">Metal-binding</keyword>
<dbReference type="Pfam" id="PF09068">
    <property type="entry name" value="EF-hand_2"/>
    <property type="match status" value="1"/>
</dbReference>
<dbReference type="EMBL" id="AXCN02002027">
    <property type="status" value="NOT_ANNOTATED_CDS"/>
    <property type="molecule type" value="Genomic_DNA"/>
</dbReference>
<dbReference type="InterPro" id="IPR011992">
    <property type="entry name" value="EF-hand-dom_pair"/>
</dbReference>
<evidence type="ECO:0000256" key="4">
    <source>
        <dbReference type="PROSITE-ProRule" id="PRU00228"/>
    </source>
</evidence>
<dbReference type="CDD" id="cd02345">
    <property type="entry name" value="ZZ_dah"/>
    <property type="match status" value="1"/>
</dbReference>
<evidence type="ECO:0000256" key="2">
    <source>
        <dbReference type="ARBA" id="ARBA00022771"/>
    </source>
</evidence>
<evidence type="ECO:0000313" key="7">
    <source>
        <dbReference type="EnsemblMetazoa" id="AFAF019375-PA"/>
    </source>
</evidence>
<keyword evidence="3" id="KW-0862">Zinc</keyword>
<evidence type="ECO:0000259" key="6">
    <source>
        <dbReference type="PROSITE" id="PS50135"/>
    </source>
</evidence>
<protein>
    <recommendedName>
        <fullName evidence="6">ZZ-type domain-containing protein</fullName>
    </recommendedName>
</protein>
<dbReference type="SUPFAM" id="SSF47473">
    <property type="entry name" value="EF-hand"/>
    <property type="match status" value="1"/>
</dbReference>
<evidence type="ECO:0000256" key="5">
    <source>
        <dbReference type="SAM" id="MobiDB-lite"/>
    </source>
</evidence>
<dbReference type="SUPFAM" id="SSF57850">
    <property type="entry name" value="RING/U-box"/>
    <property type="match status" value="1"/>
</dbReference>
<dbReference type="Gene3D" id="3.30.60.90">
    <property type="match status" value="1"/>
</dbReference>
<organism evidence="7 8">
    <name type="scientific">Anopheles farauti</name>
    <dbReference type="NCBI Taxonomy" id="69004"/>
    <lineage>
        <taxon>Eukaryota</taxon>
        <taxon>Metazoa</taxon>
        <taxon>Ecdysozoa</taxon>
        <taxon>Arthropoda</taxon>
        <taxon>Hexapoda</taxon>
        <taxon>Insecta</taxon>
        <taxon>Pterygota</taxon>
        <taxon>Neoptera</taxon>
        <taxon>Endopterygota</taxon>
        <taxon>Diptera</taxon>
        <taxon>Nematocera</taxon>
        <taxon>Culicoidea</taxon>
        <taxon>Culicidae</taxon>
        <taxon>Anophelinae</taxon>
        <taxon>Anopheles</taxon>
    </lineage>
</organism>
<dbReference type="GO" id="GO:0099536">
    <property type="term" value="P:synaptic signaling"/>
    <property type="evidence" value="ECO:0007669"/>
    <property type="project" value="TreeGrafter"/>
</dbReference>
<dbReference type="GO" id="GO:0050804">
    <property type="term" value="P:modulation of chemical synaptic transmission"/>
    <property type="evidence" value="ECO:0007669"/>
    <property type="project" value="UniProtKB-ARBA"/>
</dbReference>
<evidence type="ECO:0000313" key="8">
    <source>
        <dbReference type="Proteomes" id="UP000075886"/>
    </source>
</evidence>
<proteinExistence type="predicted"/>
<evidence type="ECO:0000256" key="3">
    <source>
        <dbReference type="ARBA" id="ARBA00022833"/>
    </source>
</evidence>
<dbReference type="InterPro" id="IPR000433">
    <property type="entry name" value="Znf_ZZ"/>
</dbReference>
<dbReference type="STRING" id="69004.A0A182QYE6"/>
<dbReference type="EnsemblMetazoa" id="AFAF019375-RA">
    <property type="protein sequence ID" value="AFAF019375-PA"/>
    <property type="gene ID" value="AFAF019375"/>
</dbReference>
<reference evidence="8" key="1">
    <citation type="submission" date="2014-01" db="EMBL/GenBank/DDBJ databases">
        <title>The Genome Sequence of Anopheles farauti FAR1 (V2).</title>
        <authorList>
            <consortium name="The Broad Institute Genomics Platform"/>
            <person name="Neafsey D.E."/>
            <person name="Besansky N."/>
            <person name="Howell P."/>
            <person name="Walton C."/>
            <person name="Young S.K."/>
            <person name="Zeng Q."/>
            <person name="Gargeya S."/>
            <person name="Fitzgerald M."/>
            <person name="Haas B."/>
            <person name="Abouelleil A."/>
            <person name="Allen A.W."/>
            <person name="Alvarado L."/>
            <person name="Arachchi H.M."/>
            <person name="Berlin A.M."/>
            <person name="Chapman S.B."/>
            <person name="Gainer-Dewar J."/>
            <person name="Goldberg J."/>
            <person name="Griggs A."/>
            <person name="Gujja S."/>
            <person name="Hansen M."/>
            <person name="Howarth C."/>
            <person name="Imamovic A."/>
            <person name="Ireland A."/>
            <person name="Larimer J."/>
            <person name="McCowan C."/>
            <person name="Murphy C."/>
            <person name="Pearson M."/>
            <person name="Poon T.W."/>
            <person name="Priest M."/>
            <person name="Roberts A."/>
            <person name="Saif S."/>
            <person name="Shea T."/>
            <person name="Sisk P."/>
            <person name="Sykes S."/>
            <person name="Wortman J."/>
            <person name="Nusbaum C."/>
            <person name="Birren B."/>
        </authorList>
    </citation>
    <scope>NUCLEOTIDE SEQUENCE [LARGE SCALE GENOMIC DNA]</scope>
    <source>
        <strain evidence="8">FAR1</strain>
    </source>
</reference>
<feature type="region of interest" description="Disordered" evidence="5">
    <location>
        <begin position="561"/>
        <end position="582"/>
    </location>
</feature>
<dbReference type="AlphaFoldDB" id="A0A182QYE6"/>
<dbReference type="GO" id="GO:0045202">
    <property type="term" value="C:synapse"/>
    <property type="evidence" value="ECO:0007669"/>
    <property type="project" value="GOC"/>
</dbReference>
<keyword evidence="8" id="KW-1185">Reference proteome</keyword>
<dbReference type="InterPro" id="IPR015153">
    <property type="entry name" value="EF-hand_dom_typ1"/>
</dbReference>
<dbReference type="Gene3D" id="1.10.238.10">
    <property type="entry name" value="EF-hand"/>
    <property type="match status" value="1"/>
</dbReference>
<name>A0A182QYE6_9DIPT</name>
<sequence length="652" mass="73975">MMYDQQLDNRGYLVYLNRYNGKTEQDNPNLLFILLTINEKFAGSRYSTYRCAGKLHALQKALYTSYIPFEMVHSILNRHQLNLTDSAPSIKPSQLLGVVHDVYFAAGRMGYFDELPTRPSLDAVSALLAGFLWAVFDPKRATPVSVLELRQTLLLLCDHASHAQLVWEHFRLTSDHNLCVSRHRFEAMLTVLSRVLTFLGEPDHLRPSMVQQITSECFANYPGLVGLTEYQFSCLWKLSSLFSYYANVVSLCKRLRDTEQITHGTPCYGCRALIQGLRFKCQRCRHVSLCMECFTTGYSDKRHSMAHKMYEISTTDATDAGRHCNAWLGKLWRWLTIAPTAEQPSGTGQDRLPGSPSTYENLEAKLIDTKAVDLMQTEDEQRLVPVSNGGDPVSDDTNVQPRRESLVNGTLKRNLSLFSSVEYGVFNSTQQKQTLTKLVASAEGLEERHEQYRARMTECWQGLTDEERRSADGMYTLFVEYALQMADGLTQLKELGGQLGQGNVPQCSSTPYRQQTTLTRTSCSSDSAKAASTRSRMLEKTELSVRDISTWFHIELDGRTHQQQQQHDASNAVEATGKDGPRDELSCRIDRLKMDTQMANFRDLLLKVREIVDDSYSDNTELARSTQQIEKALDRIIAEEELKRTQQALPAI</sequence>
<dbReference type="InterPro" id="IPR043145">
    <property type="entry name" value="Znf_ZZ_sf"/>
</dbReference>
<evidence type="ECO:0000256" key="1">
    <source>
        <dbReference type="ARBA" id="ARBA00022723"/>
    </source>
</evidence>
<dbReference type="SMART" id="SM00291">
    <property type="entry name" value="ZnF_ZZ"/>
    <property type="match status" value="1"/>
</dbReference>
<dbReference type="GO" id="GO:0016010">
    <property type="term" value="C:dystrophin-associated glycoprotein complex"/>
    <property type="evidence" value="ECO:0007669"/>
    <property type="project" value="UniProtKB-ARBA"/>
</dbReference>
<dbReference type="PANTHER" id="PTHR12268">
    <property type="entry name" value="E3 UBIQUITIN-PROTEIN LIGASE KCMF1"/>
    <property type="match status" value="1"/>
</dbReference>
<dbReference type="Proteomes" id="UP000075886">
    <property type="component" value="Unassembled WGS sequence"/>
</dbReference>
<feature type="domain" description="ZZ-type" evidence="6">
    <location>
        <begin position="262"/>
        <end position="317"/>
    </location>
</feature>
<dbReference type="PANTHER" id="PTHR12268:SF21">
    <property type="entry name" value="DISCONTINUOUS ACTIN HEXAGON"/>
    <property type="match status" value="1"/>
</dbReference>